<feature type="compositionally biased region" description="Pro residues" evidence="3">
    <location>
        <begin position="1299"/>
        <end position="1310"/>
    </location>
</feature>
<feature type="region of interest" description="Disordered" evidence="3">
    <location>
        <begin position="620"/>
        <end position="704"/>
    </location>
</feature>
<protein>
    <recommendedName>
        <fullName evidence="4">B30.2/SPRY domain-containing protein</fullName>
    </recommendedName>
</protein>
<dbReference type="InterPro" id="IPR001870">
    <property type="entry name" value="B30.2/SPRY"/>
</dbReference>
<sequence length="1509" mass="162061">MNQYPAGLVPMVVPQQYMVMPGGAAVQLPPGHLPAGHPAAGHMAGHPLLHHHHQQQIAAAQAAASHASGAPVITTTGSTPASASATPLGGLGMVSIAGLPPHMAGVGTPMVSMAGAMAAAGLHQALPAGIPSPYAGLTPLTAASQLPPGFLAQQQQQQQQQLSQPPPQHASPQLQQLSQLHQASPSPHQLMGAGQDMIKKEEDKRFGRPHQGGSRWQADPELNLDEPSLDETQVVLDHFNSDLNIVMDPDGYGATVLNDPSGFCFTWAGVRATYGVCRGKAFFEVHVVEHLPTDFGDDHEETNPNILRVGWSIDSSSFQLGEEPWSFGYGGTGMFSTNNRFTDYAVRFEKGDVIGAMLDLESRPASISYMKNGTWYGVAAPLHGFPVGSKEMALFPHILSKNCRFKVNFGQLDPWFQPPMGFRYIGHLQLMERVRGLTPPARKSDCEMIMIVGLPGAGKTTWGVNMQKNHPEKRYNIIGTDTLIDKMRVMGLPRKRNYHGRWEVLIEKATKCLNKLFTMASRRRRNYILDQTNVYGSARRRKMKNFNGFFRIAAVIQPDDPELERRSKKRTQEDGKVVPESAVLEMKSNFSLPEDRDNLFDRIDYVELPKDVVLQLVRQYNQEGKSKPRQDSGSGRYDNKKSGDQRQQHFGGYGGGGQNFGARSSYDGKQGSSGSRGVDGFGGKRDHWYGDQEEPTSKRAKNDPCSALDLLKQQYEEEDKHQPGGVSAMPGLQALPTLGQTAGQQQQQQVMVGGTPRPAVWTPEGLKIKEEVVVPGAGGAVAGVSAGSLQWTPTSGLPPGLPPGIPLTHTAHHTTALQPGLLGAPPLPPGVQLAFLPPGMPGPPPSELAGLGLAQAQAQAAVNAANSDRSKPGQEHQAQQIGLTHPPPGLHPALHAHHLAQAQAAVAQQGQILVDPSKLGLVSQATGQSLYGAPPGYEMLAGHAAAVTSAASVDPHKPAWQQAAEQQAQIQSAISAVQQQQQQLASWEQEQEDTSAQSMLKPWQQQQERANHSTWEQHQSSDWQNQRDSRDTDKKGGGGRDSFRRPDSRGDRDRERDRDRDRERDRDRDRDRERDRDRDRDGSRDRGSRDRDRDYNYSRGRNDRGGNRGGYGNDRRDDRSYSRDNDRDSSWGNSSFGSSSDRDYNSDSKSDRDRDRDRQRRRKSKWDQPGEEEGADGVVKQESDQSSSIPSLFSQPPPGFPGNPHQSRPGTTATSPSSGGGAKSFEGGQFSRPPPSLLGNLKTEFGSGAGVSTSSAGSDLKLPTSNSGDGLLGQGPGPRPLIPGLSGGAPFRPRGMFSGPPPFRQPPPPTSSADISRPRSRENSGNSPVKNIDDKRPAPKPLISLEEMGAVDGLDKSGAGNNNRGGPGKPGLFPTPGTPEAEANGGPILPGGPPFRGPRGPPGLMGRFPGPPAGPPPPLGGPGMLGPGPAPPLGLGGPPRPPRGGPMRGPPPPGPPRGLPLGGGPPRGPRGPGPWNGNRGPLRFGPRGPQGPPRPLFDGPPGRWPRPPR</sequence>
<organism evidence="5 6">
    <name type="scientific">Elysia crispata</name>
    <name type="common">lettuce slug</name>
    <dbReference type="NCBI Taxonomy" id="231223"/>
    <lineage>
        <taxon>Eukaryota</taxon>
        <taxon>Metazoa</taxon>
        <taxon>Spiralia</taxon>
        <taxon>Lophotrochozoa</taxon>
        <taxon>Mollusca</taxon>
        <taxon>Gastropoda</taxon>
        <taxon>Heterobranchia</taxon>
        <taxon>Euthyneura</taxon>
        <taxon>Panpulmonata</taxon>
        <taxon>Sacoglossa</taxon>
        <taxon>Placobranchoidea</taxon>
        <taxon>Plakobranchidae</taxon>
        <taxon>Elysia</taxon>
    </lineage>
</organism>
<feature type="compositionally biased region" description="Low complexity" evidence="3">
    <location>
        <begin position="1130"/>
        <end position="1139"/>
    </location>
</feature>
<dbReference type="PANTHER" id="PTHR12381">
    <property type="entry name" value="HETEROGENEOUS NUCLEAR RIBONUCLEOPROTEIN U FAMILY MEMBER"/>
    <property type="match status" value="1"/>
</dbReference>
<evidence type="ECO:0000256" key="3">
    <source>
        <dbReference type="SAM" id="MobiDB-lite"/>
    </source>
</evidence>
<dbReference type="SUPFAM" id="SSF49899">
    <property type="entry name" value="Concanavalin A-like lectins/glucanases"/>
    <property type="match status" value="1"/>
</dbReference>
<feature type="domain" description="B30.2/SPRY" evidence="4">
    <location>
        <begin position="214"/>
        <end position="414"/>
    </location>
</feature>
<dbReference type="GO" id="GO:0003723">
    <property type="term" value="F:RNA binding"/>
    <property type="evidence" value="ECO:0007669"/>
    <property type="project" value="TreeGrafter"/>
</dbReference>
<keyword evidence="6" id="KW-1185">Reference proteome</keyword>
<dbReference type="InterPro" id="IPR043136">
    <property type="entry name" value="B30.2/SPRY_sf"/>
</dbReference>
<comment type="caution">
    <text evidence="5">The sequence shown here is derived from an EMBL/GenBank/DDBJ whole genome shotgun (WGS) entry which is preliminary data.</text>
</comment>
<dbReference type="GO" id="GO:0000380">
    <property type="term" value="P:alternative mRNA splicing, via spliceosome"/>
    <property type="evidence" value="ECO:0007669"/>
    <property type="project" value="TreeGrafter"/>
</dbReference>
<reference evidence="5" key="1">
    <citation type="journal article" date="2023" name="G3 (Bethesda)">
        <title>A reference genome for the long-term kleptoplast-retaining sea slug Elysia crispata morphotype clarki.</title>
        <authorList>
            <person name="Eastman K.E."/>
            <person name="Pendleton A.L."/>
            <person name="Shaikh M.A."/>
            <person name="Suttiyut T."/>
            <person name="Ogas R."/>
            <person name="Tomko P."/>
            <person name="Gavelis G."/>
            <person name="Widhalm J.R."/>
            <person name="Wisecaver J.H."/>
        </authorList>
    </citation>
    <scope>NUCLEOTIDE SEQUENCE</scope>
    <source>
        <strain evidence="5">ECLA1</strain>
    </source>
</reference>
<dbReference type="Proteomes" id="UP001283361">
    <property type="component" value="Unassembled WGS sequence"/>
</dbReference>
<feature type="compositionally biased region" description="Low complexity" evidence="3">
    <location>
        <begin position="170"/>
        <end position="187"/>
    </location>
</feature>
<dbReference type="InterPro" id="IPR035778">
    <property type="entry name" value="SPRY_hnRNP_U"/>
</dbReference>
<dbReference type="GO" id="GO:0005634">
    <property type="term" value="C:nucleus"/>
    <property type="evidence" value="ECO:0007669"/>
    <property type="project" value="UniProtKB-SubCell"/>
</dbReference>
<dbReference type="CDD" id="cd12884">
    <property type="entry name" value="SPRY_hnRNP"/>
    <property type="match status" value="1"/>
</dbReference>
<feature type="region of interest" description="Disordered" evidence="3">
    <location>
        <begin position="151"/>
        <end position="191"/>
    </location>
</feature>
<dbReference type="PROSITE" id="PS50188">
    <property type="entry name" value="B302_SPRY"/>
    <property type="match status" value="1"/>
</dbReference>
<evidence type="ECO:0000313" key="5">
    <source>
        <dbReference type="EMBL" id="KAK3787593.1"/>
    </source>
</evidence>
<feature type="compositionally biased region" description="Polar residues" evidence="3">
    <location>
        <begin position="994"/>
        <end position="1024"/>
    </location>
</feature>
<dbReference type="Pfam" id="PF00622">
    <property type="entry name" value="SPRY"/>
    <property type="match status" value="1"/>
</dbReference>
<dbReference type="EMBL" id="JAWDGP010001849">
    <property type="protein sequence ID" value="KAK3787593.1"/>
    <property type="molecule type" value="Genomic_DNA"/>
</dbReference>
<evidence type="ECO:0000256" key="2">
    <source>
        <dbReference type="ARBA" id="ARBA00023242"/>
    </source>
</evidence>
<feature type="compositionally biased region" description="Low complexity" evidence="3">
    <location>
        <begin position="151"/>
        <end position="163"/>
    </location>
</feature>
<dbReference type="InterPro" id="IPR027417">
    <property type="entry name" value="P-loop_NTPase"/>
</dbReference>
<evidence type="ECO:0000256" key="1">
    <source>
        <dbReference type="ARBA" id="ARBA00004123"/>
    </source>
</evidence>
<dbReference type="Gene3D" id="2.60.120.920">
    <property type="match status" value="1"/>
</dbReference>
<proteinExistence type="predicted"/>
<evidence type="ECO:0000313" key="6">
    <source>
        <dbReference type="Proteomes" id="UP001283361"/>
    </source>
</evidence>
<feature type="compositionally biased region" description="Basic and acidic residues" evidence="3">
    <location>
        <begin position="637"/>
        <end position="647"/>
    </location>
</feature>
<feature type="compositionally biased region" description="Pro residues" evidence="3">
    <location>
        <begin position="1428"/>
        <end position="1458"/>
    </location>
</feature>
<feature type="compositionally biased region" description="Basic and acidic residues" evidence="3">
    <location>
        <begin position="682"/>
        <end position="702"/>
    </location>
</feature>
<feature type="region of interest" description="Disordered" evidence="3">
    <location>
        <begin position="203"/>
        <end position="222"/>
    </location>
</feature>
<feature type="region of interest" description="Disordered" evidence="3">
    <location>
        <begin position="862"/>
        <end position="892"/>
    </location>
</feature>
<feature type="compositionally biased region" description="Basic and acidic residues" evidence="3">
    <location>
        <begin position="1140"/>
        <end position="1158"/>
    </location>
</feature>
<evidence type="ECO:0000259" key="4">
    <source>
        <dbReference type="PROSITE" id="PS50188"/>
    </source>
</evidence>
<feature type="compositionally biased region" description="Basic and acidic residues" evidence="3">
    <location>
        <begin position="1113"/>
        <end position="1129"/>
    </location>
</feature>
<dbReference type="Pfam" id="PF13671">
    <property type="entry name" value="AAA_33"/>
    <property type="match status" value="1"/>
</dbReference>
<feature type="region of interest" description="Disordered" evidence="3">
    <location>
        <begin position="985"/>
        <end position="1509"/>
    </location>
</feature>
<dbReference type="Gene3D" id="3.40.50.300">
    <property type="entry name" value="P-loop containing nucleotide triphosphate hydrolases"/>
    <property type="match status" value="1"/>
</dbReference>
<accession>A0AAE1AH91</accession>
<comment type="subcellular location">
    <subcellularLocation>
        <location evidence="1">Nucleus</location>
    </subcellularLocation>
</comment>
<feature type="compositionally biased region" description="Pro residues" evidence="3">
    <location>
        <begin position="1409"/>
        <end position="1420"/>
    </location>
</feature>
<feature type="compositionally biased region" description="Low complexity" evidence="3">
    <location>
        <begin position="1473"/>
        <end position="1487"/>
    </location>
</feature>
<dbReference type="InterPro" id="IPR013320">
    <property type="entry name" value="ConA-like_dom_sf"/>
</dbReference>
<name>A0AAE1AH91_9GAST</name>
<feature type="compositionally biased region" description="Basic and acidic residues" evidence="3">
    <location>
        <begin position="1025"/>
        <end position="1106"/>
    </location>
</feature>
<feature type="compositionally biased region" description="Polar residues" evidence="3">
    <location>
        <begin position="1184"/>
        <end position="1194"/>
    </location>
</feature>
<keyword evidence="2" id="KW-0539">Nucleus</keyword>
<gene>
    <name evidence="5" type="ORF">RRG08_034296</name>
</gene>
<dbReference type="SUPFAM" id="SSF52540">
    <property type="entry name" value="P-loop containing nucleoside triphosphate hydrolases"/>
    <property type="match status" value="1"/>
</dbReference>
<feature type="compositionally biased region" description="Pro residues" evidence="3">
    <location>
        <begin position="1390"/>
        <end position="1401"/>
    </location>
</feature>
<dbReference type="PANTHER" id="PTHR12381:SF56">
    <property type="entry name" value="B30.2_SPRY DOMAIN-CONTAINING PROTEIN-RELATED"/>
    <property type="match status" value="1"/>
</dbReference>
<dbReference type="InterPro" id="IPR003877">
    <property type="entry name" value="SPRY_dom"/>
</dbReference>
<feature type="region of interest" description="Disordered" evidence="3">
    <location>
        <begin position="560"/>
        <end position="579"/>
    </location>
</feature>